<evidence type="ECO:0000313" key="3">
    <source>
        <dbReference type="EMBL" id="CEA15309.1"/>
    </source>
</evidence>
<feature type="domain" description="DUF1828" evidence="1">
    <location>
        <begin position="34"/>
        <end position="123"/>
    </location>
</feature>
<gene>
    <name evidence="3" type="ORF">ING2E5B_0542</name>
</gene>
<dbReference type="KEGG" id="pbt:ING2E5B_0542"/>
<keyword evidence="4" id="KW-1185">Reference proteome</keyword>
<dbReference type="Pfam" id="PF08861">
    <property type="entry name" value="DUF1828"/>
    <property type="match status" value="1"/>
</dbReference>
<dbReference type="AlphaFoldDB" id="A0A098BXB5"/>
<evidence type="ECO:0000259" key="2">
    <source>
        <dbReference type="Pfam" id="PF08862"/>
    </source>
</evidence>
<dbReference type="HOGENOM" id="CLU_091320_1_0_10"/>
<organism evidence="3 4">
    <name type="scientific">Fermentimonas caenicola</name>
    <dbReference type="NCBI Taxonomy" id="1562970"/>
    <lineage>
        <taxon>Bacteria</taxon>
        <taxon>Pseudomonadati</taxon>
        <taxon>Bacteroidota</taxon>
        <taxon>Bacteroidia</taxon>
        <taxon>Bacteroidales</taxon>
        <taxon>Dysgonomonadaceae</taxon>
        <taxon>Fermentimonas</taxon>
    </lineage>
</organism>
<dbReference type="OrthoDB" id="1321863at2"/>
<dbReference type="STRING" id="1562970.ING2E5B_0542"/>
<protein>
    <recommendedName>
        <fullName evidence="5">DUF1828 domain-containing protein</fullName>
    </recommendedName>
</protein>
<evidence type="ECO:0008006" key="5">
    <source>
        <dbReference type="Google" id="ProtNLM"/>
    </source>
</evidence>
<dbReference type="InterPro" id="IPR014960">
    <property type="entry name" value="DUF1828"/>
</dbReference>
<accession>A0A098BXB5</accession>
<dbReference type="Pfam" id="PF08862">
    <property type="entry name" value="DUF1829"/>
    <property type="match status" value="1"/>
</dbReference>
<feature type="domain" description="DUF1829" evidence="2">
    <location>
        <begin position="161"/>
        <end position="249"/>
    </location>
</feature>
<dbReference type="Proteomes" id="UP000032417">
    <property type="component" value="Chromosome 1"/>
</dbReference>
<evidence type="ECO:0000313" key="4">
    <source>
        <dbReference type="Proteomes" id="UP000032417"/>
    </source>
</evidence>
<reference evidence="3 4" key="1">
    <citation type="submission" date="2014-08" db="EMBL/GenBank/DDBJ databases">
        <authorList>
            <person name="Wibberg D."/>
        </authorList>
    </citation>
    <scope>NUCLEOTIDE SEQUENCE [LARGE SCALE GENOMIC DNA]</scope>
    <source>
        <strain evidence="4">ING2-E5B</strain>
    </source>
</reference>
<sequence>MNWIDDSINDYFNWLRKKTFITKDEETKWCSITTPFIGLFNDNIEIYVKKDNDKLIFSDDGITLSNLELIGAPIMRSPKRKEWLEMILLNYGISIYENELQVIGTEKDFNQKKHDLICAISEISDMAMMAKHNVNSIFKEDVKVYLDEQKIIYTPQFIAKGTSGLEFTFDFQIAGHQKELVIKSFNTLNKNNISSFLFGWDDIKPAREKITKKKLEGLAIVNNVEKDIKQEYLDALVNKGADYILWDQRYYPEMSKKLVA</sequence>
<proteinExistence type="predicted"/>
<evidence type="ECO:0000259" key="1">
    <source>
        <dbReference type="Pfam" id="PF08861"/>
    </source>
</evidence>
<dbReference type="EMBL" id="LN515532">
    <property type="protein sequence ID" value="CEA15309.1"/>
    <property type="molecule type" value="Genomic_DNA"/>
</dbReference>
<name>A0A098BXB5_9BACT</name>
<dbReference type="InterPro" id="IPR014961">
    <property type="entry name" value="DUF1829"/>
</dbReference>